<dbReference type="InterPro" id="IPR035463">
    <property type="entry name" value="Pex13"/>
</dbReference>
<dbReference type="SUPFAM" id="SSF50044">
    <property type="entry name" value="SH3-domain"/>
    <property type="match status" value="1"/>
</dbReference>
<dbReference type="SMART" id="SM00326">
    <property type="entry name" value="SH3"/>
    <property type="match status" value="1"/>
</dbReference>
<dbReference type="PROSITE" id="PS50002">
    <property type="entry name" value="SH3"/>
    <property type="match status" value="1"/>
</dbReference>
<keyword evidence="4" id="KW-0812">Transmembrane</keyword>
<dbReference type="GO" id="GO:0016560">
    <property type="term" value="P:protein import into peroxisome matrix, docking"/>
    <property type="evidence" value="ECO:0007669"/>
    <property type="project" value="InterPro"/>
</dbReference>
<dbReference type="InterPro" id="IPR007223">
    <property type="entry name" value="Peroxin-13_N"/>
</dbReference>
<feature type="compositionally biased region" description="Pro residues" evidence="14">
    <location>
        <begin position="494"/>
        <end position="509"/>
    </location>
</feature>
<comment type="caution">
    <text evidence="16">The sequence shown here is derived from an EMBL/GenBank/DDBJ whole genome shotgun (WGS) entry which is preliminary data.</text>
</comment>
<evidence type="ECO:0000256" key="9">
    <source>
        <dbReference type="ARBA" id="ARBA00023140"/>
    </source>
</evidence>
<gene>
    <name evidence="16" type="primary">PEX13</name>
    <name evidence="16" type="ORF">HDU87_006130</name>
</gene>
<reference evidence="16" key="1">
    <citation type="submission" date="2020-05" db="EMBL/GenBank/DDBJ databases">
        <title>Phylogenomic resolution of chytrid fungi.</title>
        <authorList>
            <person name="Stajich J.E."/>
            <person name="Amses K."/>
            <person name="Simmons R."/>
            <person name="Seto K."/>
            <person name="Myers J."/>
            <person name="Bonds A."/>
            <person name="Quandt C.A."/>
            <person name="Barry K."/>
            <person name="Liu P."/>
            <person name="Grigoriev I."/>
            <person name="Longcore J.E."/>
            <person name="James T.Y."/>
        </authorList>
    </citation>
    <scope>NUCLEOTIDE SEQUENCE</scope>
    <source>
        <strain evidence="16">JEL0379</strain>
    </source>
</reference>
<evidence type="ECO:0000256" key="10">
    <source>
        <dbReference type="ARBA" id="ARBA00029693"/>
    </source>
</evidence>
<dbReference type="GO" id="GO:0005778">
    <property type="term" value="C:peroxisomal membrane"/>
    <property type="evidence" value="ECO:0007669"/>
    <property type="project" value="UniProtKB-SubCell"/>
</dbReference>
<evidence type="ECO:0000256" key="14">
    <source>
        <dbReference type="SAM" id="MobiDB-lite"/>
    </source>
</evidence>
<evidence type="ECO:0000313" key="16">
    <source>
        <dbReference type="EMBL" id="KAJ3175467.1"/>
    </source>
</evidence>
<feature type="region of interest" description="Disordered" evidence="14">
    <location>
        <begin position="1"/>
        <end position="51"/>
    </location>
</feature>
<keyword evidence="2 13" id="KW-0728">SH3 domain</keyword>
<keyword evidence="8" id="KW-0472">Membrane</keyword>
<evidence type="ECO:0000313" key="17">
    <source>
        <dbReference type="Proteomes" id="UP001212152"/>
    </source>
</evidence>
<evidence type="ECO:0000256" key="5">
    <source>
        <dbReference type="ARBA" id="ARBA00022927"/>
    </source>
</evidence>
<keyword evidence="5" id="KW-0653">Protein transport</keyword>
<dbReference type="PANTHER" id="PTHR19332:SF1">
    <property type="entry name" value="PEROXISOMAL MEMBRANE PROTEIN PEX13"/>
    <property type="match status" value="1"/>
</dbReference>
<evidence type="ECO:0000256" key="1">
    <source>
        <dbReference type="ARBA" id="ARBA00006033"/>
    </source>
</evidence>
<protein>
    <recommendedName>
        <fullName evidence="11">Peroxisomal membrane protein PEX13</fullName>
    </recommendedName>
    <alternativeName>
        <fullName evidence="10">Peroxin-13</fullName>
    </alternativeName>
</protein>
<keyword evidence="9" id="KW-0576">Peroxisome</keyword>
<dbReference type="EMBL" id="JADGJQ010000051">
    <property type="protein sequence ID" value="KAJ3175467.1"/>
    <property type="molecule type" value="Genomic_DNA"/>
</dbReference>
<accession>A0AAD5XP76</accession>
<name>A0AAD5XP76_9FUNG</name>
<sequence length="523" mass="53945">MPSPPKPWERAGAGASQPAGTTTGPAVGASTTTTTSAAAQQATPPSRPETAAPAMVANQALNRQGYGAGYNSPSMMGGVGYGAGGTAYGTGGYGSTYGNSYSSPYSRYGGTTGYGATGYGGYGSSYGSSYGGGYGGGYGSRFGGGAYGGAGYGAGRFGQGPYGGGGPGDMPLSAQMEQSTQATFNTLDSIVQAFGGFAQMLESTFMATHSSFMAMVGVAEQFGSLRQYLGQLFSLVSLYRFARRVACRLTGQPVPVDTAGLNAEGLKVFEENKKRSKKPLWVFLFFTVGIPWLISKLYQRLQRQRLEAATAAGGLAPGAAAAGLVGPDGLPLQPSQIRDLEFCRALFDFKAETPNELSFTKGTIIAILSKLDPATAQPGPWWRGRLQSGEMGMFPASYVELIVKAPQGPGLVPVSSLSSSSTTPPASSSARGASPLPGAASLQQAAAQQQPPVAAAPKQQPAVTATTPQQQQHAAQTPVAFDPQSFNNNYGANAPPPNPMMMRHPPMPLPFDDEDFGPSFLNG</sequence>
<feature type="region of interest" description="Disordered" evidence="14">
    <location>
        <begin position="412"/>
        <end position="523"/>
    </location>
</feature>
<evidence type="ECO:0000256" key="13">
    <source>
        <dbReference type="PROSITE-ProRule" id="PRU00192"/>
    </source>
</evidence>
<proteinExistence type="inferred from homology"/>
<dbReference type="InterPro" id="IPR036028">
    <property type="entry name" value="SH3-like_dom_sf"/>
</dbReference>
<dbReference type="AlphaFoldDB" id="A0AAD5XP76"/>
<dbReference type="InterPro" id="IPR001452">
    <property type="entry name" value="SH3_domain"/>
</dbReference>
<feature type="compositionally biased region" description="Low complexity" evidence="14">
    <location>
        <begin position="412"/>
        <end position="480"/>
    </location>
</feature>
<keyword evidence="3" id="KW-0813">Transport</keyword>
<dbReference type="Proteomes" id="UP001212152">
    <property type="component" value="Unassembled WGS sequence"/>
</dbReference>
<evidence type="ECO:0000259" key="15">
    <source>
        <dbReference type="PROSITE" id="PS50002"/>
    </source>
</evidence>
<evidence type="ECO:0000256" key="7">
    <source>
        <dbReference type="ARBA" id="ARBA00023010"/>
    </source>
</evidence>
<dbReference type="PRINTS" id="PR00452">
    <property type="entry name" value="SH3DOMAIN"/>
</dbReference>
<dbReference type="PANTHER" id="PTHR19332">
    <property type="entry name" value="PEROXISOMAL MEMBRANE PROTEIN PEX13"/>
    <property type="match status" value="1"/>
</dbReference>
<evidence type="ECO:0000256" key="3">
    <source>
        <dbReference type="ARBA" id="ARBA00022448"/>
    </source>
</evidence>
<feature type="domain" description="SH3" evidence="15">
    <location>
        <begin position="338"/>
        <end position="404"/>
    </location>
</feature>
<comment type="similarity">
    <text evidence="1">Belongs to the peroxin-13 family.</text>
</comment>
<dbReference type="Pfam" id="PF04088">
    <property type="entry name" value="Peroxin-13_N"/>
    <property type="match status" value="1"/>
</dbReference>
<feature type="compositionally biased region" description="Low complexity" evidence="14">
    <location>
        <begin position="17"/>
        <end position="44"/>
    </location>
</feature>
<organism evidence="16 17">
    <name type="scientific">Geranomyces variabilis</name>
    <dbReference type="NCBI Taxonomy" id="109894"/>
    <lineage>
        <taxon>Eukaryota</taxon>
        <taxon>Fungi</taxon>
        <taxon>Fungi incertae sedis</taxon>
        <taxon>Chytridiomycota</taxon>
        <taxon>Chytridiomycota incertae sedis</taxon>
        <taxon>Chytridiomycetes</taxon>
        <taxon>Spizellomycetales</taxon>
        <taxon>Powellomycetaceae</taxon>
        <taxon>Geranomyces</taxon>
    </lineage>
</organism>
<dbReference type="Gene3D" id="2.30.30.40">
    <property type="entry name" value="SH3 Domains"/>
    <property type="match status" value="1"/>
</dbReference>
<keyword evidence="6" id="KW-1133">Transmembrane helix</keyword>
<dbReference type="Pfam" id="PF00018">
    <property type="entry name" value="SH3_1"/>
    <property type="match status" value="1"/>
</dbReference>
<comment type="subcellular location">
    <subcellularLocation>
        <location evidence="12">Peroxisome membrane</location>
    </subcellularLocation>
</comment>
<evidence type="ECO:0000256" key="8">
    <source>
        <dbReference type="ARBA" id="ARBA00023136"/>
    </source>
</evidence>
<evidence type="ECO:0000256" key="11">
    <source>
        <dbReference type="ARBA" id="ARBA00034535"/>
    </source>
</evidence>
<evidence type="ECO:0000256" key="4">
    <source>
        <dbReference type="ARBA" id="ARBA00022692"/>
    </source>
</evidence>
<evidence type="ECO:0000256" key="6">
    <source>
        <dbReference type="ARBA" id="ARBA00022989"/>
    </source>
</evidence>
<dbReference type="GO" id="GO:1990429">
    <property type="term" value="C:peroxisomal importomer complex"/>
    <property type="evidence" value="ECO:0007669"/>
    <property type="project" value="TreeGrafter"/>
</dbReference>
<evidence type="ECO:0000256" key="12">
    <source>
        <dbReference type="ARBA" id="ARBA00046271"/>
    </source>
</evidence>
<keyword evidence="7" id="KW-0811">Translocation</keyword>
<evidence type="ECO:0000256" key="2">
    <source>
        <dbReference type="ARBA" id="ARBA00022443"/>
    </source>
</evidence>
<keyword evidence="17" id="KW-1185">Reference proteome</keyword>